<dbReference type="GO" id="GO:0042276">
    <property type="term" value="P:error-prone translesion synthesis"/>
    <property type="evidence" value="ECO:0007669"/>
    <property type="project" value="TreeGrafter"/>
</dbReference>
<evidence type="ECO:0000256" key="1">
    <source>
        <dbReference type="ARBA" id="ARBA00010945"/>
    </source>
</evidence>
<dbReference type="InterPro" id="IPR050116">
    <property type="entry name" value="DNA_polymerase-Y"/>
</dbReference>
<dbReference type="GO" id="GO:0006281">
    <property type="term" value="P:DNA repair"/>
    <property type="evidence" value="ECO:0007669"/>
    <property type="project" value="UniProtKB-UniRule"/>
</dbReference>
<keyword evidence="4" id="KW-0239">DNA-directed DNA polymerase</keyword>
<gene>
    <name evidence="4" type="primary">dinB</name>
    <name evidence="6" type="ORF">D9V37_10175</name>
</gene>
<evidence type="ECO:0000256" key="2">
    <source>
        <dbReference type="ARBA" id="ARBA00025589"/>
    </source>
</evidence>
<keyword evidence="4" id="KW-0234">DNA repair</keyword>
<comment type="similarity">
    <text evidence="1 4">Belongs to the DNA polymerase type-Y family.</text>
</comment>
<comment type="subcellular location">
    <subcellularLocation>
        <location evidence="4">Cytoplasm</location>
    </subcellularLocation>
</comment>
<evidence type="ECO:0000256" key="4">
    <source>
        <dbReference type="HAMAP-Rule" id="MF_01113"/>
    </source>
</evidence>
<name>A0A3L8P3P9_9ACTN</name>
<dbReference type="Gene3D" id="1.10.150.20">
    <property type="entry name" value="5' to 3' exonuclease, C-terminal subdomain"/>
    <property type="match status" value="1"/>
</dbReference>
<sequence>MDAFFAAVSVRDRPELAGRPVIVGGGPTQGGGMRGVVLSATYPARRAGVRSGMPAARARRLCPEAVFLRCDHESIEQVSRSVMALFREITPTVEAISVDEAFLDVSGSLRRLGSPLQVAEHIRARVADEQRITCSVGVATSASVAKLASRRAKPDGVVVVPRDRMTSFLHPLAVEELWGVGEKTRERLNAVGLVTVGDVAHAPMATLRRALGPHAGAHVRALAWGADGRRVRERRGIDVPDRSIGAEETFGHDTGDPATVQRELLRLSAKVAARTRANGLAGRTVSLKVRWSDFTTLTRSHTLVDPTDVTEEIYSVVGTLYDAVNPARRTVRLVGVRVEGLVPCEGVQRQLVLGARERGWREADQAVDRATSRFGRSAVRPASLLAGGRP</sequence>
<feature type="domain" description="UmuC" evidence="5">
    <location>
        <begin position="1"/>
        <end position="181"/>
    </location>
</feature>
<dbReference type="GO" id="GO:0000287">
    <property type="term" value="F:magnesium ion binding"/>
    <property type="evidence" value="ECO:0007669"/>
    <property type="project" value="UniProtKB-UniRule"/>
</dbReference>
<dbReference type="SUPFAM" id="SSF100879">
    <property type="entry name" value="Lesion bypass DNA polymerase (Y-family), little finger domain"/>
    <property type="match status" value="1"/>
</dbReference>
<dbReference type="EC" id="2.7.7.7" evidence="4"/>
<keyword evidence="4" id="KW-0963">Cytoplasm</keyword>
<dbReference type="AlphaFoldDB" id="A0A3L8P3P9"/>
<dbReference type="Gene3D" id="3.30.70.270">
    <property type="match status" value="1"/>
</dbReference>
<dbReference type="NCBIfam" id="NF002677">
    <property type="entry name" value="PRK02406.1"/>
    <property type="match status" value="1"/>
</dbReference>
<accession>A0A3L8P3P9</accession>
<dbReference type="GO" id="GO:0003887">
    <property type="term" value="F:DNA-directed DNA polymerase activity"/>
    <property type="evidence" value="ECO:0007669"/>
    <property type="project" value="UniProtKB-UniRule"/>
</dbReference>
<dbReference type="InterPro" id="IPR036775">
    <property type="entry name" value="DNA_pol_Y-fam_lit_finger_sf"/>
</dbReference>
<dbReference type="Proteomes" id="UP000281708">
    <property type="component" value="Unassembled WGS sequence"/>
</dbReference>
<comment type="caution">
    <text evidence="4">Lacks conserved residue(s) required for the propagation of feature annotation.</text>
</comment>
<dbReference type="OrthoDB" id="9808813at2"/>
<dbReference type="InterPro" id="IPR022880">
    <property type="entry name" value="DNApol_IV"/>
</dbReference>
<dbReference type="InterPro" id="IPR024728">
    <property type="entry name" value="PolY_HhH_motif"/>
</dbReference>
<keyword evidence="4" id="KW-0235">DNA replication</keyword>
<dbReference type="EMBL" id="RDBE01000007">
    <property type="protein sequence ID" value="RLV49413.1"/>
    <property type="molecule type" value="Genomic_DNA"/>
</dbReference>
<evidence type="ECO:0000256" key="3">
    <source>
        <dbReference type="ARBA" id="ARBA00049244"/>
    </source>
</evidence>
<dbReference type="Gene3D" id="3.40.1170.60">
    <property type="match status" value="1"/>
</dbReference>
<protein>
    <recommendedName>
        <fullName evidence="4">DNA polymerase IV</fullName>
        <shortName evidence="4">Pol IV</shortName>
        <ecNumber evidence="4">2.7.7.7</ecNumber>
    </recommendedName>
</protein>
<keyword evidence="4" id="KW-0515">Mutator protein</keyword>
<dbReference type="Pfam" id="PF11798">
    <property type="entry name" value="IMS_HHH"/>
    <property type="match status" value="1"/>
</dbReference>
<comment type="subunit">
    <text evidence="4">Monomer.</text>
</comment>
<dbReference type="PROSITE" id="PS50173">
    <property type="entry name" value="UMUC"/>
    <property type="match status" value="1"/>
</dbReference>
<dbReference type="Gene3D" id="3.30.1490.100">
    <property type="entry name" value="DNA polymerase, Y-family, little finger domain"/>
    <property type="match status" value="1"/>
</dbReference>
<keyword evidence="4" id="KW-0227">DNA damage</keyword>
<feature type="site" description="Substrate discrimination" evidence="4">
    <location>
        <position position="5"/>
    </location>
</feature>
<keyword evidence="4 6" id="KW-0548">Nucleotidyltransferase</keyword>
<dbReference type="GO" id="GO:0009432">
    <property type="term" value="P:SOS response"/>
    <property type="evidence" value="ECO:0007669"/>
    <property type="project" value="TreeGrafter"/>
</dbReference>
<dbReference type="Pfam" id="PF11799">
    <property type="entry name" value="IMS_C"/>
    <property type="match status" value="1"/>
</dbReference>
<evidence type="ECO:0000313" key="7">
    <source>
        <dbReference type="Proteomes" id="UP000281708"/>
    </source>
</evidence>
<proteinExistence type="inferred from homology"/>
<comment type="cofactor">
    <cofactor evidence="4">
        <name>Mg(2+)</name>
        <dbReference type="ChEBI" id="CHEBI:18420"/>
    </cofactor>
    <text evidence="4">Binds 2 magnesium ions per subunit.</text>
</comment>
<dbReference type="Pfam" id="PF00817">
    <property type="entry name" value="IMS"/>
    <property type="match status" value="1"/>
</dbReference>
<dbReference type="SUPFAM" id="SSF56672">
    <property type="entry name" value="DNA/RNA polymerases"/>
    <property type="match status" value="1"/>
</dbReference>
<comment type="caution">
    <text evidence="6">The sequence shown here is derived from an EMBL/GenBank/DDBJ whole genome shotgun (WGS) entry which is preliminary data.</text>
</comment>
<comment type="function">
    <text evidence="2 4">Poorly processive, error-prone DNA polymerase involved in untargeted mutagenesis. Copies undamaged DNA at stalled replication forks, which arise in vivo from mismatched or misaligned primer ends. These misaligned primers can be extended by PolIV. Exhibits no 3'-5' exonuclease (proofreading) activity. May be involved in translesional synthesis, in conjunction with the beta clamp from PolIII.</text>
</comment>
<dbReference type="GO" id="GO:0003684">
    <property type="term" value="F:damaged DNA binding"/>
    <property type="evidence" value="ECO:0007669"/>
    <property type="project" value="InterPro"/>
</dbReference>
<dbReference type="GO" id="GO:0005829">
    <property type="term" value="C:cytosol"/>
    <property type="evidence" value="ECO:0007669"/>
    <property type="project" value="TreeGrafter"/>
</dbReference>
<dbReference type="InterPro" id="IPR017961">
    <property type="entry name" value="DNA_pol_Y-fam_little_finger"/>
</dbReference>
<comment type="catalytic activity">
    <reaction evidence="3 4">
        <text>DNA(n) + a 2'-deoxyribonucleoside 5'-triphosphate = DNA(n+1) + diphosphate</text>
        <dbReference type="Rhea" id="RHEA:22508"/>
        <dbReference type="Rhea" id="RHEA-COMP:17339"/>
        <dbReference type="Rhea" id="RHEA-COMP:17340"/>
        <dbReference type="ChEBI" id="CHEBI:33019"/>
        <dbReference type="ChEBI" id="CHEBI:61560"/>
        <dbReference type="ChEBI" id="CHEBI:173112"/>
        <dbReference type="EC" id="2.7.7.7"/>
    </reaction>
</comment>
<dbReference type="HAMAP" id="MF_01113">
    <property type="entry name" value="DNApol_IV"/>
    <property type="match status" value="1"/>
</dbReference>
<dbReference type="GO" id="GO:0006261">
    <property type="term" value="P:DNA-templated DNA replication"/>
    <property type="evidence" value="ECO:0007669"/>
    <property type="project" value="UniProtKB-UniRule"/>
</dbReference>
<keyword evidence="4" id="KW-0238">DNA-binding</keyword>
<dbReference type="InterPro" id="IPR043128">
    <property type="entry name" value="Rev_trsase/Diguanyl_cyclase"/>
</dbReference>
<feature type="binding site" evidence="4">
    <location>
        <position position="99"/>
    </location>
    <ligand>
        <name>Mg(2+)</name>
        <dbReference type="ChEBI" id="CHEBI:18420"/>
    </ligand>
</feature>
<dbReference type="CDD" id="cd03586">
    <property type="entry name" value="PolY_Pol_IV_kappa"/>
    <property type="match status" value="1"/>
</dbReference>
<keyword evidence="4 6" id="KW-0808">Transferase</keyword>
<dbReference type="InterPro" id="IPR001126">
    <property type="entry name" value="UmuC"/>
</dbReference>
<dbReference type="InterPro" id="IPR043502">
    <property type="entry name" value="DNA/RNA_pol_sf"/>
</dbReference>
<keyword evidence="4" id="KW-0460">Magnesium</keyword>
<evidence type="ECO:0000313" key="6">
    <source>
        <dbReference type="EMBL" id="RLV49413.1"/>
    </source>
</evidence>
<organism evidence="6 7">
    <name type="scientific">Nocardioides mangrovicus</name>
    <dbReference type="NCBI Taxonomy" id="2478913"/>
    <lineage>
        <taxon>Bacteria</taxon>
        <taxon>Bacillati</taxon>
        <taxon>Actinomycetota</taxon>
        <taxon>Actinomycetes</taxon>
        <taxon>Propionibacteriales</taxon>
        <taxon>Nocardioidaceae</taxon>
        <taxon>Nocardioides</taxon>
    </lineage>
</organism>
<dbReference type="PANTHER" id="PTHR11076:SF33">
    <property type="entry name" value="DNA POLYMERASE KAPPA"/>
    <property type="match status" value="1"/>
</dbReference>
<reference evidence="6 7" key="1">
    <citation type="submission" date="2018-10" db="EMBL/GenBank/DDBJ databases">
        <title>Marmoricola sp. 4Q3S-7 whole genome shotgun sequence.</title>
        <authorList>
            <person name="Li F."/>
        </authorList>
    </citation>
    <scope>NUCLEOTIDE SEQUENCE [LARGE SCALE GENOMIC DNA]</scope>
    <source>
        <strain evidence="6 7">4Q3S-7</strain>
    </source>
</reference>
<keyword evidence="4" id="KW-0479">Metal-binding</keyword>
<feature type="active site" evidence="4">
    <location>
        <position position="100"/>
    </location>
</feature>
<evidence type="ECO:0000259" key="5">
    <source>
        <dbReference type="PROSITE" id="PS50173"/>
    </source>
</evidence>
<keyword evidence="7" id="KW-1185">Reference proteome</keyword>
<dbReference type="PANTHER" id="PTHR11076">
    <property type="entry name" value="DNA REPAIR POLYMERASE UMUC / TRANSFERASE FAMILY MEMBER"/>
    <property type="match status" value="1"/>
</dbReference>